<dbReference type="Proteomes" id="UP001148838">
    <property type="component" value="Unassembled WGS sequence"/>
</dbReference>
<proteinExistence type="predicted"/>
<evidence type="ECO:0000313" key="1">
    <source>
        <dbReference type="EMBL" id="KAJ4435036.1"/>
    </source>
</evidence>
<keyword evidence="2" id="KW-1185">Reference proteome</keyword>
<evidence type="ECO:0000313" key="2">
    <source>
        <dbReference type="Proteomes" id="UP001148838"/>
    </source>
</evidence>
<dbReference type="EMBL" id="JAJSOF020000025">
    <property type="protein sequence ID" value="KAJ4435036.1"/>
    <property type="molecule type" value="Genomic_DNA"/>
</dbReference>
<organism evidence="1 2">
    <name type="scientific">Periplaneta americana</name>
    <name type="common">American cockroach</name>
    <name type="synonym">Blatta americana</name>
    <dbReference type="NCBI Taxonomy" id="6978"/>
    <lineage>
        <taxon>Eukaryota</taxon>
        <taxon>Metazoa</taxon>
        <taxon>Ecdysozoa</taxon>
        <taxon>Arthropoda</taxon>
        <taxon>Hexapoda</taxon>
        <taxon>Insecta</taxon>
        <taxon>Pterygota</taxon>
        <taxon>Neoptera</taxon>
        <taxon>Polyneoptera</taxon>
        <taxon>Dictyoptera</taxon>
        <taxon>Blattodea</taxon>
        <taxon>Blattoidea</taxon>
        <taxon>Blattidae</taxon>
        <taxon>Blattinae</taxon>
        <taxon>Periplaneta</taxon>
    </lineage>
</organism>
<name>A0ABQ8SMU1_PERAM</name>
<gene>
    <name evidence="1" type="ORF">ANN_23609</name>
</gene>
<reference evidence="1 2" key="1">
    <citation type="journal article" date="2022" name="Allergy">
        <title>Genome assembly and annotation of Periplaneta americana reveal a comprehensive cockroach allergen profile.</title>
        <authorList>
            <person name="Wang L."/>
            <person name="Xiong Q."/>
            <person name="Saelim N."/>
            <person name="Wang L."/>
            <person name="Nong W."/>
            <person name="Wan A.T."/>
            <person name="Shi M."/>
            <person name="Liu X."/>
            <person name="Cao Q."/>
            <person name="Hui J.H.L."/>
            <person name="Sookrung N."/>
            <person name="Leung T.F."/>
            <person name="Tungtrongchitr A."/>
            <person name="Tsui S.K.W."/>
        </authorList>
    </citation>
    <scope>NUCLEOTIDE SEQUENCE [LARGE SCALE GENOMIC DNA]</scope>
    <source>
        <strain evidence="1">PWHHKU_190912</strain>
    </source>
</reference>
<accession>A0ABQ8SMU1</accession>
<sequence length="274" mass="30540">MGESRYAYRVLVGRPEGRRPLGRPRRRWEDNIKMDLREVGYDGRDWINLAQDRDQWRAYVRAAMNLRKSANTFLKNGNMPTFDLNVAPLRIKTIQIESLISSMCDVTLQGVALGGAIGIALAFCVRGCGFDPGPGRWYLSVLKCDRLMLVDLLYPFQPASESAAGHGTEFELCYMWSLVAGGSAVSRAILRRLMSTWKVKVKVNGILQAVEGVRGRPPRESVPWEDFCVCTSFHPVHRCGAMVNMSVKLASADSNLGWAKLPGGGLFRSFLSTH</sequence>
<comment type="caution">
    <text evidence="1">The sequence shown here is derived from an EMBL/GenBank/DDBJ whole genome shotgun (WGS) entry which is preliminary data.</text>
</comment>
<protein>
    <submittedName>
        <fullName evidence="1">Uncharacterized protein</fullName>
    </submittedName>
</protein>